<organism evidence="5 6">
    <name type="scientific">Blautia caecimuris</name>
    <dbReference type="NCBI Taxonomy" id="1796615"/>
    <lineage>
        <taxon>Bacteria</taxon>
        <taxon>Bacillati</taxon>
        <taxon>Bacillota</taxon>
        <taxon>Clostridia</taxon>
        <taxon>Lachnospirales</taxon>
        <taxon>Lachnospiraceae</taxon>
        <taxon>Blautia</taxon>
    </lineage>
</organism>
<evidence type="ECO:0000256" key="3">
    <source>
        <dbReference type="ARBA" id="ARBA00023125"/>
    </source>
</evidence>
<keyword evidence="3" id="KW-0238">DNA-binding</keyword>
<evidence type="ECO:0000256" key="1">
    <source>
        <dbReference type="ARBA" id="ARBA00011046"/>
    </source>
</evidence>
<gene>
    <name evidence="5" type="ORF">ABID24_000632</name>
</gene>
<sequence>MKLPQISEAEYEVMKIIWKHAPISTNQVTDILCRTTDWSPKTVQTMLKRLVTKGVLSYEKRSRMFVYSPVFSEEDYLRQKNSSFLDRYYNGKLSAMFSSFLDTEPVSGEELESLRQLLNDRFPEGGN</sequence>
<dbReference type="Gene3D" id="1.10.4040.10">
    <property type="entry name" value="Penicillinase repressor domain"/>
    <property type="match status" value="1"/>
</dbReference>
<evidence type="ECO:0000313" key="5">
    <source>
        <dbReference type="EMBL" id="MET3749405.1"/>
    </source>
</evidence>
<accession>A0ABV2LYW5</accession>
<reference evidence="5 6" key="1">
    <citation type="submission" date="2024-06" db="EMBL/GenBank/DDBJ databases">
        <title>Genomic Encyclopedia of Type Strains, Phase IV (KMG-IV): sequencing the most valuable type-strain genomes for metagenomic binning, comparative biology and taxonomic classification.</title>
        <authorList>
            <person name="Goeker M."/>
        </authorList>
    </citation>
    <scope>NUCLEOTIDE SEQUENCE [LARGE SCALE GENOMIC DNA]</scope>
    <source>
        <strain evidence="5 6">DSM 29492</strain>
    </source>
</reference>
<dbReference type="SUPFAM" id="SSF46785">
    <property type="entry name" value="Winged helix' DNA-binding domain"/>
    <property type="match status" value="1"/>
</dbReference>
<evidence type="ECO:0000313" key="6">
    <source>
        <dbReference type="Proteomes" id="UP001549106"/>
    </source>
</evidence>
<dbReference type="PIRSF" id="PIRSF019455">
    <property type="entry name" value="CopR_AtkY"/>
    <property type="match status" value="1"/>
</dbReference>
<name>A0ABV2LYW5_9FIRM</name>
<dbReference type="Pfam" id="PF03965">
    <property type="entry name" value="Penicillinase_R"/>
    <property type="match status" value="1"/>
</dbReference>
<dbReference type="RefSeq" id="WP_178709067.1">
    <property type="nucleotide sequence ID" value="NZ_BAABXP010000001.1"/>
</dbReference>
<keyword evidence="4" id="KW-0804">Transcription</keyword>
<comment type="similarity">
    <text evidence="1">Belongs to the BlaI transcriptional regulatory family.</text>
</comment>
<keyword evidence="6" id="KW-1185">Reference proteome</keyword>
<dbReference type="Proteomes" id="UP001549106">
    <property type="component" value="Unassembled WGS sequence"/>
</dbReference>
<dbReference type="InterPro" id="IPR005650">
    <property type="entry name" value="BlaI_family"/>
</dbReference>
<dbReference type="InterPro" id="IPR036390">
    <property type="entry name" value="WH_DNA-bd_sf"/>
</dbReference>
<comment type="caution">
    <text evidence="5">The sequence shown here is derived from an EMBL/GenBank/DDBJ whole genome shotgun (WGS) entry which is preliminary data.</text>
</comment>
<dbReference type="EMBL" id="JBEPMJ010000003">
    <property type="protein sequence ID" value="MET3749405.1"/>
    <property type="molecule type" value="Genomic_DNA"/>
</dbReference>
<proteinExistence type="inferred from homology"/>
<keyword evidence="2" id="KW-0805">Transcription regulation</keyword>
<dbReference type="InterPro" id="IPR036388">
    <property type="entry name" value="WH-like_DNA-bd_sf"/>
</dbReference>
<evidence type="ECO:0000256" key="4">
    <source>
        <dbReference type="ARBA" id="ARBA00023163"/>
    </source>
</evidence>
<evidence type="ECO:0000256" key="2">
    <source>
        <dbReference type="ARBA" id="ARBA00023015"/>
    </source>
</evidence>
<protein>
    <submittedName>
        <fullName evidence="5">BlaI family penicillinase repressor</fullName>
    </submittedName>
</protein>
<dbReference type="Gene3D" id="1.10.10.10">
    <property type="entry name" value="Winged helix-like DNA-binding domain superfamily/Winged helix DNA-binding domain"/>
    <property type="match status" value="1"/>
</dbReference>